<protein>
    <submittedName>
        <fullName evidence="1">Uncharacterized protein</fullName>
    </submittedName>
</protein>
<sequence>MFPDTTPALRPVEPQAGVLVHSRADRELAVTHWLLLSAPDTHRARTEWSETGIALLRCGGLFTAVRLSAALVHAASGTDGRPAPAAHRPPS</sequence>
<dbReference type="PATRIC" id="fig|1214101.3.peg.8534"/>
<proteinExistence type="predicted"/>
<name>K4RH14_STRDJ</name>
<accession>K4RH14</accession>
<organism evidence="1 2">
    <name type="scientific">Streptomyces davaonensis (strain DSM 101723 / JCM 4913 / KCC S-0913 / 768)</name>
    <dbReference type="NCBI Taxonomy" id="1214101"/>
    <lineage>
        <taxon>Bacteria</taxon>
        <taxon>Bacillati</taxon>
        <taxon>Actinomycetota</taxon>
        <taxon>Actinomycetes</taxon>
        <taxon>Kitasatosporales</taxon>
        <taxon>Streptomycetaceae</taxon>
        <taxon>Streptomyces</taxon>
    </lineage>
</organism>
<dbReference type="KEGG" id="sdv:BN159_8441"/>
<dbReference type="HOGENOM" id="CLU_2425564_0_0_11"/>
<dbReference type="EMBL" id="HE971709">
    <property type="protein sequence ID" value="CCK32819.1"/>
    <property type="molecule type" value="Genomic_DNA"/>
</dbReference>
<keyword evidence="2" id="KW-1185">Reference proteome</keyword>
<evidence type="ECO:0000313" key="2">
    <source>
        <dbReference type="Proteomes" id="UP000008043"/>
    </source>
</evidence>
<gene>
    <name evidence="1" type="ORF">BN159_8441</name>
</gene>
<dbReference type="AlphaFoldDB" id="K4RH14"/>
<reference evidence="1 2" key="1">
    <citation type="journal article" date="2012" name="J. Bacteriol.">
        <title>Genome sequence of the bacterium Streptomyces davawensis JCM 4913 and heterologous production of the unique antibiotic roseoflavin.</title>
        <authorList>
            <person name="Jankowitsch F."/>
            <person name="Schwarz J."/>
            <person name="Ruckert C."/>
            <person name="Gust B."/>
            <person name="Szczepanowski R."/>
            <person name="Blom J."/>
            <person name="Pelzer S."/>
            <person name="Kalinowski J."/>
            <person name="Mack M."/>
        </authorList>
    </citation>
    <scope>NUCLEOTIDE SEQUENCE [LARGE SCALE GENOMIC DNA]</scope>
    <source>
        <strain evidence="2">DSM 101723 / JCM 4913 / KCC S-0913 / 768</strain>
    </source>
</reference>
<dbReference type="Proteomes" id="UP000008043">
    <property type="component" value="Chromosome"/>
</dbReference>
<dbReference type="STRING" id="1214101.BN159_8441"/>
<evidence type="ECO:0000313" key="1">
    <source>
        <dbReference type="EMBL" id="CCK32819.1"/>
    </source>
</evidence>